<feature type="chain" id="PRO_5043979297" evidence="1">
    <location>
        <begin position="27"/>
        <end position="65"/>
    </location>
</feature>
<reference evidence="2 3" key="1">
    <citation type="journal article" date="2018" name="Sci. Data">
        <title>The draft genome sequence of cork oak.</title>
        <authorList>
            <person name="Ramos A.M."/>
            <person name="Usie A."/>
            <person name="Barbosa P."/>
            <person name="Barros P.M."/>
            <person name="Capote T."/>
            <person name="Chaves I."/>
            <person name="Simoes F."/>
            <person name="Abreu I."/>
            <person name="Carrasquinho I."/>
            <person name="Faro C."/>
            <person name="Guimaraes J.B."/>
            <person name="Mendonca D."/>
            <person name="Nobrega F."/>
            <person name="Rodrigues L."/>
            <person name="Saibo N.J.M."/>
            <person name="Varela M.C."/>
            <person name="Egas C."/>
            <person name="Matos J."/>
            <person name="Miguel C.M."/>
            <person name="Oliveira M.M."/>
            <person name="Ricardo C.P."/>
            <person name="Goncalves S."/>
        </authorList>
    </citation>
    <scope>NUCLEOTIDE SEQUENCE [LARGE SCALE GENOMIC DNA]</scope>
    <source>
        <strain evidence="3">cv. HL8</strain>
    </source>
</reference>
<evidence type="ECO:0000313" key="2">
    <source>
        <dbReference type="EMBL" id="KAK7845677.1"/>
    </source>
</evidence>
<feature type="signal peptide" evidence="1">
    <location>
        <begin position="1"/>
        <end position="26"/>
    </location>
</feature>
<evidence type="ECO:0000256" key="1">
    <source>
        <dbReference type="SAM" id="SignalP"/>
    </source>
</evidence>
<dbReference type="EMBL" id="PKMF04000166">
    <property type="protein sequence ID" value="KAK7845677.1"/>
    <property type="molecule type" value="Genomic_DNA"/>
</dbReference>
<accession>A0AAW0L2S4</accession>
<organism evidence="2 3">
    <name type="scientific">Quercus suber</name>
    <name type="common">Cork oak</name>
    <dbReference type="NCBI Taxonomy" id="58331"/>
    <lineage>
        <taxon>Eukaryota</taxon>
        <taxon>Viridiplantae</taxon>
        <taxon>Streptophyta</taxon>
        <taxon>Embryophyta</taxon>
        <taxon>Tracheophyta</taxon>
        <taxon>Spermatophyta</taxon>
        <taxon>Magnoliopsida</taxon>
        <taxon>eudicotyledons</taxon>
        <taxon>Gunneridae</taxon>
        <taxon>Pentapetalae</taxon>
        <taxon>rosids</taxon>
        <taxon>fabids</taxon>
        <taxon>Fagales</taxon>
        <taxon>Fagaceae</taxon>
        <taxon>Quercus</taxon>
    </lineage>
</organism>
<keyword evidence="1" id="KW-0732">Signal</keyword>
<protein>
    <submittedName>
        <fullName evidence="2">Uncharacterized protein</fullName>
    </submittedName>
</protein>
<dbReference type="AlphaFoldDB" id="A0AAW0L2S4"/>
<sequence length="65" mass="7694">MAELPEALRRWLYTVMFLISLFKLQASTYFSTVADKVCDRIAWYHGAWLVKWQRDEVGKANKGRK</sequence>
<keyword evidence="3" id="KW-1185">Reference proteome</keyword>
<gene>
    <name evidence="2" type="ORF">CFP56_008995</name>
</gene>
<feature type="non-terminal residue" evidence="2">
    <location>
        <position position="65"/>
    </location>
</feature>
<comment type="caution">
    <text evidence="2">The sequence shown here is derived from an EMBL/GenBank/DDBJ whole genome shotgun (WGS) entry which is preliminary data.</text>
</comment>
<name>A0AAW0L2S4_QUESU</name>
<proteinExistence type="predicted"/>
<dbReference type="Proteomes" id="UP000237347">
    <property type="component" value="Unassembled WGS sequence"/>
</dbReference>
<evidence type="ECO:0000313" key="3">
    <source>
        <dbReference type="Proteomes" id="UP000237347"/>
    </source>
</evidence>